<organism evidence="4 5">
    <name type="scientific">Psychromarinibacter halotolerans</name>
    <dbReference type="NCBI Taxonomy" id="1775175"/>
    <lineage>
        <taxon>Bacteria</taxon>
        <taxon>Pseudomonadati</taxon>
        <taxon>Pseudomonadota</taxon>
        <taxon>Alphaproteobacteria</taxon>
        <taxon>Rhodobacterales</taxon>
        <taxon>Paracoccaceae</taxon>
        <taxon>Psychromarinibacter</taxon>
    </lineage>
</organism>
<dbReference type="PROSITE" id="PS51782">
    <property type="entry name" value="LYSM"/>
    <property type="match status" value="1"/>
</dbReference>
<reference evidence="5" key="1">
    <citation type="journal article" date="2019" name="Int. J. Syst. Evol. Microbiol.">
        <title>The Global Catalogue of Microorganisms (GCM) 10K type strain sequencing project: providing services to taxonomists for standard genome sequencing and annotation.</title>
        <authorList>
            <consortium name="The Broad Institute Genomics Platform"/>
            <consortium name="The Broad Institute Genome Sequencing Center for Infectious Disease"/>
            <person name="Wu L."/>
            <person name="Ma J."/>
        </authorList>
    </citation>
    <scope>NUCLEOTIDE SEQUENCE [LARGE SCALE GENOMIC DNA]</scope>
    <source>
        <strain evidence="5">KCTC 52366</strain>
    </source>
</reference>
<keyword evidence="5" id="KW-1185">Reference proteome</keyword>
<dbReference type="Pfam" id="PF01551">
    <property type="entry name" value="Peptidase_M23"/>
    <property type="match status" value="1"/>
</dbReference>
<feature type="signal peptide" evidence="2">
    <location>
        <begin position="1"/>
        <end position="22"/>
    </location>
</feature>
<keyword evidence="2" id="KW-0732">Signal</keyword>
<evidence type="ECO:0000259" key="3">
    <source>
        <dbReference type="PROSITE" id="PS51782"/>
    </source>
</evidence>
<evidence type="ECO:0000256" key="2">
    <source>
        <dbReference type="SAM" id="SignalP"/>
    </source>
</evidence>
<sequence length="388" mass="40489">MARIRRSKTRVCLASASLLALAACADGFDVDMRDLSGGLDTTEATRLATEPRPQPDSRGVITYPNFQVALAERGDTISGMANRLGLNAAELARYNGIAAGVPLREGEVIALPRRIDGTVVTGGTDDIASLATGALDRVDGGNRNRNSTVTTTTLDAAPSAPSTPVAEPVRHKVTRGETAYSIARLYKVSVRALSEWNGLGPEMNVREGQVLLIPVASDSQPSAVPVAVEAPGVGSLTPEPPSASQPLPEEVDVASVAPPPSPNLSSERTTDSASRLLLPVSGSIVRPYQKGKNDGIDISAPAGTPVKAAEAGTVAAITRDTEEVPILVIRHADGLLTVYANIQNIPVEKGAKVSRGQTIAEVRGSGASFLHFEVREGFESVDPVPFVN</sequence>
<dbReference type="InterPro" id="IPR011055">
    <property type="entry name" value="Dup_hybrid_motif"/>
</dbReference>
<dbReference type="Gene3D" id="3.10.350.10">
    <property type="entry name" value="LysM domain"/>
    <property type="match status" value="1"/>
</dbReference>
<dbReference type="Gene3D" id="2.70.70.10">
    <property type="entry name" value="Glucose Permease (Domain IIA)"/>
    <property type="match status" value="1"/>
</dbReference>
<evidence type="ECO:0000313" key="5">
    <source>
        <dbReference type="Proteomes" id="UP001595632"/>
    </source>
</evidence>
<evidence type="ECO:0000256" key="1">
    <source>
        <dbReference type="SAM" id="MobiDB-lite"/>
    </source>
</evidence>
<dbReference type="PROSITE" id="PS51257">
    <property type="entry name" value="PROKAR_LIPOPROTEIN"/>
    <property type="match status" value="1"/>
</dbReference>
<feature type="region of interest" description="Disordered" evidence="1">
    <location>
        <begin position="231"/>
        <end position="272"/>
    </location>
</feature>
<dbReference type="CDD" id="cd12797">
    <property type="entry name" value="M23_peptidase"/>
    <property type="match status" value="1"/>
</dbReference>
<dbReference type="PANTHER" id="PTHR21666">
    <property type="entry name" value="PEPTIDASE-RELATED"/>
    <property type="match status" value="1"/>
</dbReference>
<name>A0ABV7GVR7_9RHOB</name>
<feature type="domain" description="LysM" evidence="3">
    <location>
        <begin position="169"/>
        <end position="213"/>
    </location>
</feature>
<dbReference type="SUPFAM" id="SSF51261">
    <property type="entry name" value="Duplicated hybrid motif"/>
    <property type="match status" value="1"/>
</dbReference>
<accession>A0ABV7GVR7</accession>
<protein>
    <submittedName>
        <fullName evidence="4">Peptidoglycan DD-metalloendopeptidase family protein</fullName>
    </submittedName>
</protein>
<dbReference type="Pfam" id="PF01476">
    <property type="entry name" value="LysM"/>
    <property type="match status" value="2"/>
</dbReference>
<dbReference type="RefSeq" id="WP_275633193.1">
    <property type="nucleotide sequence ID" value="NZ_JARGYD010000004.1"/>
</dbReference>
<comment type="caution">
    <text evidence="4">The sequence shown here is derived from an EMBL/GenBank/DDBJ whole genome shotgun (WGS) entry which is preliminary data.</text>
</comment>
<feature type="chain" id="PRO_5047263511" evidence="2">
    <location>
        <begin position="23"/>
        <end position="388"/>
    </location>
</feature>
<dbReference type="SMART" id="SM00257">
    <property type="entry name" value="LysM"/>
    <property type="match status" value="2"/>
</dbReference>
<dbReference type="InterPro" id="IPR050570">
    <property type="entry name" value="Cell_wall_metabolism_enzyme"/>
</dbReference>
<dbReference type="Proteomes" id="UP001595632">
    <property type="component" value="Unassembled WGS sequence"/>
</dbReference>
<evidence type="ECO:0000313" key="4">
    <source>
        <dbReference type="EMBL" id="MFC3143217.1"/>
    </source>
</evidence>
<dbReference type="PANTHER" id="PTHR21666:SF270">
    <property type="entry name" value="MUREIN HYDROLASE ACTIVATOR ENVC"/>
    <property type="match status" value="1"/>
</dbReference>
<dbReference type="EMBL" id="JBHRTB010000010">
    <property type="protein sequence ID" value="MFC3143217.1"/>
    <property type="molecule type" value="Genomic_DNA"/>
</dbReference>
<dbReference type="InterPro" id="IPR018392">
    <property type="entry name" value="LysM"/>
</dbReference>
<dbReference type="CDD" id="cd00118">
    <property type="entry name" value="LysM"/>
    <property type="match status" value="1"/>
</dbReference>
<dbReference type="InterPro" id="IPR036779">
    <property type="entry name" value="LysM_dom_sf"/>
</dbReference>
<proteinExistence type="predicted"/>
<feature type="compositionally biased region" description="Polar residues" evidence="1">
    <location>
        <begin position="263"/>
        <end position="272"/>
    </location>
</feature>
<gene>
    <name evidence="4" type="ORF">ACFOGP_10880</name>
</gene>
<dbReference type="InterPro" id="IPR016047">
    <property type="entry name" value="M23ase_b-sheet_dom"/>
</dbReference>